<dbReference type="EMBL" id="CP031395">
    <property type="protein sequence ID" value="QBK03740.1"/>
    <property type="molecule type" value="Genomic_DNA"/>
</dbReference>
<organism evidence="3 4">
    <name type="scientific">Hylemonella gracilis</name>
    <dbReference type="NCBI Taxonomy" id="80880"/>
    <lineage>
        <taxon>Bacteria</taxon>
        <taxon>Pseudomonadati</taxon>
        <taxon>Pseudomonadota</taxon>
        <taxon>Betaproteobacteria</taxon>
        <taxon>Burkholderiales</taxon>
        <taxon>Comamonadaceae</taxon>
        <taxon>Hylemonella</taxon>
    </lineage>
</organism>
<protein>
    <recommendedName>
        <fullName evidence="2">Immunity protein 35 domain-containing protein</fullName>
    </recommendedName>
</protein>
<dbReference type="Pfam" id="PF15567">
    <property type="entry name" value="Imm35"/>
    <property type="match status" value="1"/>
</dbReference>
<feature type="compositionally biased region" description="Acidic residues" evidence="1">
    <location>
        <begin position="1"/>
        <end position="14"/>
    </location>
</feature>
<sequence>MKSEEALAETWEEDERARKEHSHQEADAAAMLSREQADHLVASYLARAEDEMSSFGSALPGNDRKPKHQLTVTSVSDYDFGWVYRYNTKAFIETGDFSYTLVGNAPLIVDKIDGGLYVTGTARPLEYYIAQFRVGIRSRA</sequence>
<dbReference type="OrthoDB" id="3542635at2"/>
<feature type="region of interest" description="Disordered" evidence="1">
    <location>
        <begin position="1"/>
        <end position="30"/>
    </location>
</feature>
<evidence type="ECO:0000313" key="3">
    <source>
        <dbReference type="EMBL" id="QBK03740.1"/>
    </source>
</evidence>
<reference evidence="3 4" key="1">
    <citation type="submission" date="2018-07" db="EMBL/GenBank/DDBJ databases">
        <title>Exploring interactions and the metabolic potential of the ultra-small soil bacteria Hylemonella gracilis.</title>
        <authorList>
            <person name="Tyc O."/>
            <person name="Kulkarni P."/>
            <person name="Gawehns F."/>
            <person name="Hundscheid M."/>
            <person name="Zweers H."/>
            <person name="Garbeva P."/>
        </authorList>
    </citation>
    <scope>NUCLEOTIDE SEQUENCE [LARGE SCALE GENOMIC DNA]</scope>
    <source>
        <strain evidence="3 4">NS1</strain>
    </source>
</reference>
<dbReference type="InterPro" id="IPR029082">
    <property type="entry name" value="Imm35"/>
</dbReference>
<dbReference type="KEGG" id="hgr:DW355_02200"/>
<evidence type="ECO:0000313" key="4">
    <source>
        <dbReference type="Proteomes" id="UP000292939"/>
    </source>
</evidence>
<dbReference type="AlphaFoldDB" id="A0A4P6UI46"/>
<gene>
    <name evidence="3" type="ORF">DW355_02200</name>
</gene>
<dbReference type="RefSeq" id="WP_131277673.1">
    <property type="nucleotide sequence ID" value="NZ_CP031395.1"/>
</dbReference>
<name>A0A4P6UI46_9BURK</name>
<dbReference type="Proteomes" id="UP000292939">
    <property type="component" value="Chromosome"/>
</dbReference>
<evidence type="ECO:0000256" key="1">
    <source>
        <dbReference type="SAM" id="MobiDB-lite"/>
    </source>
</evidence>
<feature type="domain" description="Immunity protein 35" evidence="2">
    <location>
        <begin position="69"/>
        <end position="128"/>
    </location>
</feature>
<proteinExistence type="predicted"/>
<accession>A0A4P6UI46</accession>
<feature type="compositionally biased region" description="Basic and acidic residues" evidence="1">
    <location>
        <begin position="15"/>
        <end position="26"/>
    </location>
</feature>
<evidence type="ECO:0000259" key="2">
    <source>
        <dbReference type="Pfam" id="PF15567"/>
    </source>
</evidence>